<sequence>MSHVIKLSVQKQIKSFKQSILQLHHLPFSDILSTDVLQRLTDASPRRRDRIFTPLVTLKAFITQVLSTDGSCRQAVSHVFAEKVSQGKKENSINTSSYCKARDNLPLEPPIHAVKETGEMLHQQAPPSWRWKEHNTLIVDGTTVLMADTDDNQQTFPQQSCQKPGLGFPIARIVGLVSLSTGSIVSYAKGVYQGITGQITGQVALLII</sequence>
<protein>
    <recommendedName>
        <fullName evidence="2">Mobile element protein</fullName>
    </recommendedName>
</protein>
<organism evidence="1">
    <name type="scientific">hydrothermal vent metagenome</name>
    <dbReference type="NCBI Taxonomy" id="652676"/>
    <lineage>
        <taxon>unclassified sequences</taxon>
        <taxon>metagenomes</taxon>
        <taxon>ecological metagenomes</taxon>
    </lineage>
</organism>
<proteinExistence type="predicted"/>
<evidence type="ECO:0000313" key="1">
    <source>
        <dbReference type="EMBL" id="VAW87365.1"/>
    </source>
</evidence>
<accession>A0A3B0Z250</accession>
<evidence type="ECO:0008006" key="2">
    <source>
        <dbReference type="Google" id="ProtNLM"/>
    </source>
</evidence>
<name>A0A3B0Z250_9ZZZZ</name>
<gene>
    <name evidence="1" type="ORF">MNBD_GAMMA16-1323</name>
</gene>
<dbReference type="EMBL" id="UOFO01000120">
    <property type="protein sequence ID" value="VAW87365.1"/>
    <property type="molecule type" value="Genomic_DNA"/>
</dbReference>
<dbReference type="AlphaFoldDB" id="A0A3B0Z250"/>
<reference evidence="1" key="1">
    <citation type="submission" date="2018-06" db="EMBL/GenBank/DDBJ databases">
        <authorList>
            <person name="Zhirakovskaya E."/>
        </authorList>
    </citation>
    <scope>NUCLEOTIDE SEQUENCE</scope>
</reference>